<evidence type="ECO:0000256" key="1">
    <source>
        <dbReference type="SAM" id="MobiDB-lite"/>
    </source>
</evidence>
<accession>A0A0E4BL80</accession>
<sequence>MAKRSAGSKIRKKRAAKKKAARPRAKRVAGSADDQSGWPYSRYSVWSQRWGNLNNDDQTYPTTVLLRHPTRPFVGTGDISQFESDMKKVAHDYLLAANRNPLIDPPLEIPDEWINALAPGQSSPLFGWLAFSAPSTQPSPLASFVALRTNASDNSSDPIVVMMASQLLASQPIGTGFGIRVVAHVRTSESQFEVRISGMSASLPFGQFRPTERPQRSSRAATARAQATALPTATALAEFLFSARFRSLIASTLGLNMSTVAIQGIRLPAKEFPEFPLHVEFYATGQAKKSNSAVAGHVDLEPYYSFVFATVLTLSEEEFEDGPFLENSPLGLVSKVALVADAHQGRIFPIDPPSQAGAAAVRDRRPTRPEAVLDYYYRRTVHNIPHPLVYAPDGYDDEVVVVCPGFVLEDHAHLPGTPKDVPLPGSGPPVRSNDASAVMAYWNVKQFFNRLRAYGMSPSAYFRIAGLPLEVHYRSGVGPGQGKDGQTVNARVRVKGFPDNFIGTIPGGNPPPLIEMHLALANLSTRARKPWNGKDRSPAEPLGIAADARWIWHEIGHVLLTASVGELEFRFAHSPGDALAAIVSDPESSLATDPNRRGSTFPWVFLPRRHDRCVTDGWSWSGGLHYGLSQVQDFAGPRRKSYWSEQILSSSLFRLYRCIGGDTTVVQTGPPPHPVDTYVRRSASHYCVYLIMRGIQILGSSLVSPTNEPDQFVSAMIDADINTASNTPSWHVVFRAMGIESPETYERIGGCVHKVIRWAFEAQGLYRSFTNTPGYPPPVDIFIESQRPTTDPVSGTLDFGKGSYVPVSLEWDLHQTESDPPPAWQAWRDPSSTGHDAIEVSPTGEIYVWVQNRGTYDAAGVTVRVWWHDWPNPASPPPPSPPPLWNDGYWEELGSTGQVQTVPPGGKVRFGPYTYTNAPAGRHIVLAEANCADDLGNTDTASTISLPPLPCSYRPTPLVDLVANDNNLGLRVRGP</sequence>
<evidence type="ECO:0000313" key="3">
    <source>
        <dbReference type="Proteomes" id="UP000063308"/>
    </source>
</evidence>
<name>A0A0E4BL80_9BRAD</name>
<reference evidence="2 3" key="1">
    <citation type="submission" date="2014-11" db="EMBL/GenBank/DDBJ databases">
        <title>Symbiosis island explosion on the genome of extra-slow-growing strains of soybean bradyrhizobia with massive insertion sequences.</title>
        <authorList>
            <person name="Iida T."/>
            <person name="Minamisawa K."/>
        </authorList>
    </citation>
    <scope>NUCLEOTIDE SEQUENCE [LARGE SCALE GENOMIC DNA]</scope>
    <source>
        <strain evidence="2 3">NK6</strain>
    </source>
</reference>
<dbReference type="Proteomes" id="UP000063308">
    <property type="component" value="Chromosome"/>
</dbReference>
<organism evidence="2 3">
    <name type="scientific">Bradyrhizobium diazoefficiens</name>
    <dbReference type="NCBI Taxonomy" id="1355477"/>
    <lineage>
        <taxon>Bacteria</taxon>
        <taxon>Pseudomonadati</taxon>
        <taxon>Pseudomonadota</taxon>
        <taxon>Alphaproteobacteria</taxon>
        <taxon>Hyphomicrobiales</taxon>
        <taxon>Nitrobacteraceae</taxon>
        <taxon>Bradyrhizobium</taxon>
    </lineage>
</organism>
<dbReference type="RefSeq" id="WP_129557368.1">
    <property type="nucleotide sequence ID" value="NZ_JBIYEG010000002.1"/>
</dbReference>
<gene>
    <name evidence="2" type="ORF">NK6_1824</name>
</gene>
<proteinExistence type="predicted"/>
<dbReference type="EMBL" id="AP014685">
    <property type="protein sequence ID" value="BAR55008.1"/>
    <property type="molecule type" value="Genomic_DNA"/>
</dbReference>
<feature type="compositionally biased region" description="Basic residues" evidence="1">
    <location>
        <begin position="9"/>
        <end position="27"/>
    </location>
</feature>
<evidence type="ECO:0000313" key="2">
    <source>
        <dbReference type="EMBL" id="BAR55008.1"/>
    </source>
</evidence>
<protein>
    <submittedName>
        <fullName evidence="2">Uncharacterized protein</fullName>
    </submittedName>
</protein>
<dbReference type="AlphaFoldDB" id="A0A0E4BL80"/>
<feature type="region of interest" description="Disordered" evidence="1">
    <location>
        <begin position="1"/>
        <end position="35"/>
    </location>
</feature>